<keyword evidence="1" id="KW-0175">Coiled coil</keyword>
<protein>
    <recommendedName>
        <fullName evidence="4">Chromosome partition protein Smc</fullName>
    </recommendedName>
</protein>
<accession>A0A3B0IW04</accession>
<feature type="transmembrane region" description="Helical" evidence="2">
    <location>
        <begin position="177"/>
        <end position="197"/>
    </location>
</feature>
<dbReference type="AlphaFoldDB" id="A0A3B0IW04"/>
<keyword evidence="2" id="KW-0812">Transmembrane</keyword>
<organism evidence="3">
    <name type="scientific">Wolbachia endosymbiont of Aleurodicus dispersus</name>
    <dbReference type="NCBI Taxonomy" id="1288877"/>
    <lineage>
        <taxon>Bacteria</taxon>
        <taxon>Pseudomonadati</taxon>
        <taxon>Pseudomonadota</taxon>
        <taxon>Alphaproteobacteria</taxon>
        <taxon>Rickettsiales</taxon>
        <taxon>Anaplasmataceae</taxon>
        <taxon>Wolbachieae</taxon>
        <taxon>Wolbachia</taxon>
    </lineage>
</organism>
<evidence type="ECO:0000256" key="2">
    <source>
        <dbReference type="SAM" id="Phobius"/>
    </source>
</evidence>
<dbReference type="EMBL" id="OUNE01000159">
    <property type="protein sequence ID" value="SPP33317.1"/>
    <property type="molecule type" value="Genomic_DNA"/>
</dbReference>
<proteinExistence type="predicted"/>
<feature type="transmembrane region" description="Helical" evidence="2">
    <location>
        <begin position="203"/>
        <end position="224"/>
    </location>
</feature>
<feature type="transmembrane region" description="Helical" evidence="2">
    <location>
        <begin position="6"/>
        <end position="28"/>
    </location>
</feature>
<name>A0A3B0IW04_9RICK</name>
<gene>
    <name evidence="3" type="ORF">WBAD_0904</name>
</gene>
<keyword evidence="2" id="KW-1133">Transmembrane helix</keyword>
<feature type="coiled-coil region" evidence="1">
    <location>
        <begin position="87"/>
        <end position="176"/>
    </location>
</feature>
<sequence length="246" mass="28012">MVVEFIIQNFLILVFYVLHDKFLVLRFIMPNFGFSDLKDLVDVLYDSYYVPHPVKIKLAELVEDVLELEGKKSPEDAISTFKSKIKNELKSEMKSKMKQEINKLEQLEAENKDLQTKKNRAERLNRLLECAKETAKNENIELKAEKNKRNTQIQHSQQEKKILEVKNEANKQLKEKATYIATASTGLAVGLVVYITLEHTTKLDMWLIIVIATISAFLAGGLIMKPSSQVNGTQEPQGVANESSIT</sequence>
<reference evidence="3" key="1">
    <citation type="submission" date="2018-04" db="EMBL/GenBank/DDBJ databases">
        <authorList>
            <person name="Go L.Y."/>
            <person name="Mitchell J.A."/>
        </authorList>
    </citation>
    <scope>NUCLEOTIDE SEQUENCE</scope>
    <source>
        <strain evidence="3">WBAD</strain>
    </source>
</reference>
<keyword evidence="2" id="KW-0472">Membrane</keyword>
<evidence type="ECO:0008006" key="4">
    <source>
        <dbReference type="Google" id="ProtNLM"/>
    </source>
</evidence>
<evidence type="ECO:0000313" key="3">
    <source>
        <dbReference type="EMBL" id="SPP33317.1"/>
    </source>
</evidence>
<evidence type="ECO:0000256" key="1">
    <source>
        <dbReference type="SAM" id="Coils"/>
    </source>
</evidence>